<proteinExistence type="predicted"/>
<reference evidence="2" key="2">
    <citation type="submission" date="2025-08" db="UniProtKB">
        <authorList>
            <consortium name="RefSeq"/>
        </authorList>
    </citation>
    <scope>IDENTIFICATION</scope>
    <source>
        <tissue evidence="2">Leaf</tissue>
    </source>
</reference>
<dbReference type="AlphaFoldDB" id="A0A1S4BYT7"/>
<dbReference type="KEGG" id="nta:107813328"/>
<name>A0A1S4BYT7_TOBAC</name>
<organism evidence="1 2">
    <name type="scientific">Nicotiana tabacum</name>
    <name type="common">Common tobacco</name>
    <dbReference type="NCBI Taxonomy" id="4097"/>
    <lineage>
        <taxon>Eukaryota</taxon>
        <taxon>Viridiplantae</taxon>
        <taxon>Streptophyta</taxon>
        <taxon>Embryophyta</taxon>
        <taxon>Tracheophyta</taxon>
        <taxon>Spermatophyta</taxon>
        <taxon>Magnoliopsida</taxon>
        <taxon>eudicotyledons</taxon>
        <taxon>Gunneridae</taxon>
        <taxon>Pentapetalae</taxon>
        <taxon>asterids</taxon>
        <taxon>lamiids</taxon>
        <taxon>Solanales</taxon>
        <taxon>Solanaceae</taxon>
        <taxon>Nicotianoideae</taxon>
        <taxon>Nicotianeae</taxon>
        <taxon>Nicotiana</taxon>
    </lineage>
</organism>
<dbReference type="RefSeq" id="XP_016494072.1">
    <property type="nucleotide sequence ID" value="XM_016638586.1"/>
</dbReference>
<dbReference type="PaxDb" id="4097-A0A1S4BYT7"/>
<dbReference type="RefSeq" id="XP_016494072.2">
    <property type="nucleotide sequence ID" value="XM_016638586.2"/>
</dbReference>
<dbReference type="Proteomes" id="UP000790787">
    <property type="component" value="Chromosome 22"/>
</dbReference>
<sequence>MVFPLAEHSIDAFEILADSFIKAYAGARKVQARKVDILRNSQGESELLREFVIRFRKERMLLLAVLDEWAAKAFTNDRQFSRGRFLPYERTDRRRNKGFQSSDRFAPDRRVDRGRSNMSLQEKEVPGAPDSIYPKLLDYNFNINQVELVSAMRFIKEARFLKPIRSDPSQRDPSLWCEYHGTHDHRTGDYRHLHKEVATLLKSGHLREFLSNRAKNKYARSRDNAEPSKIAEGLPQFTINIIFGGNEVNGVTFSAAKKMKISVTQNKRLREIAEDDIIFTEEEADILLMTHNDALVISLNVLDLTFKRVLVDLGSSANIIQWRVLERAKLTGRTHAILFEQGSGVPSAIQRMVNIHILREENVKADALANLGPSIEMKGSDSGTGVQLLHLVLDVDSYCEVHTKRSENATWLTSYGTI</sequence>
<dbReference type="CDD" id="cd00303">
    <property type="entry name" value="retropepsin_like"/>
    <property type="match status" value="1"/>
</dbReference>
<evidence type="ECO:0000313" key="1">
    <source>
        <dbReference type="Proteomes" id="UP000790787"/>
    </source>
</evidence>
<dbReference type="GeneID" id="107813328"/>
<dbReference type="OrthoDB" id="2919534at2759"/>
<dbReference type="OMA" id="LERSWIH"/>
<reference evidence="1" key="1">
    <citation type="journal article" date="2014" name="Nat. Commun.">
        <title>The tobacco genome sequence and its comparison with those of tomato and potato.</title>
        <authorList>
            <person name="Sierro N."/>
            <person name="Battey J.N."/>
            <person name="Ouadi S."/>
            <person name="Bakaher N."/>
            <person name="Bovet L."/>
            <person name="Willig A."/>
            <person name="Goepfert S."/>
            <person name="Peitsch M.C."/>
            <person name="Ivanov N.V."/>
        </authorList>
    </citation>
    <scope>NUCLEOTIDE SEQUENCE [LARGE SCALE GENOMIC DNA]</scope>
</reference>
<keyword evidence="1" id="KW-1185">Reference proteome</keyword>
<accession>A0A1S4BYT7</accession>
<protein>
    <submittedName>
        <fullName evidence="2">Uncharacterized protein LOC107813328</fullName>
    </submittedName>
</protein>
<evidence type="ECO:0000313" key="2">
    <source>
        <dbReference type="RefSeq" id="XP_016494072.2"/>
    </source>
</evidence>
<dbReference type="PANTHER" id="PTHR33240:SF8">
    <property type="entry name" value="OS03G0439900 PROTEIN"/>
    <property type="match status" value="1"/>
</dbReference>
<gene>
    <name evidence="2" type="primary">LOC107813328</name>
</gene>
<dbReference type="PANTHER" id="PTHR33240">
    <property type="entry name" value="OS08G0508500 PROTEIN"/>
    <property type="match status" value="1"/>
</dbReference>